<reference evidence="9" key="1">
    <citation type="journal article" date="2015" name="Nature">
        <title>Complex archaea that bridge the gap between prokaryotes and eukaryotes.</title>
        <authorList>
            <person name="Spang A."/>
            <person name="Saw J.H."/>
            <person name="Jorgensen S.L."/>
            <person name="Zaremba-Niedzwiedzka K."/>
            <person name="Martijn J."/>
            <person name="Lind A.E."/>
            <person name="van Eijk R."/>
            <person name="Schleper C."/>
            <person name="Guy L."/>
            <person name="Ettema T.J."/>
        </authorList>
    </citation>
    <scope>NUCLEOTIDE SEQUENCE</scope>
</reference>
<dbReference type="InterPro" id="IPR001958">
    <property type="entry name" value="Tet-R_TetA/multi-R_MdtG-like"/>
</dbReference>
<evidence type="ECO:0000256" key="5">
    <source>
        <dbReference type="ARBA" id="ARBA00022989"/>
    </source>
</evidence>
<dbReference type="PRINTS" id="PR01035">
    <property type="entry name" value="TCRTETA"/>
</dbReference>
<dbReference type="InterPro" id="IPR011701">
    <property type="entry name" value="MFS"/>
</dbReference>
<keyword evidence="3" id="KW-1003">Cell membrane</keyword>
<feature type="transmembrane region" description="Helical" evidence="7">
    <location>
        <begin position="401"/>
        <end position="426"/>
    </location>
</feature>
<dbReference type="PANTHER" id="PTHR23517">
    <property type="entry name" value="RESISTANCE PROTEIN MDTM, PUTATIVE-RELATED-RELATED"/>
    <property type="match status" value="1"/>
</dbReference>
<keyword evidence="4 7" id="KW-0812">Transmembrane</keyword>
<proteinExistence type="predicted"/>
<name>A0A0F9PI13_9ZZZZ</name>
<evidence type="ECO:0000256" key="7">
    <source>
        <dbReference type="SAM" id="Phobius"/>
    </source>
</evidence>
<keyword evidence="5 7" id="KW-1133">Transmembrane helix</keyword>
<feature type="transmembrane region" description="Helical" evidence="7">
    <location>
        <begin position="244"/>
        <end position="266"/>
    </location>
</feature>
<evidence type="ECO:0000256" key="1">
    <source>
        <dbReference type="ARBA" id="ARBA00004651"/>
    </source>
</evidence>
<comment type="caution">
    <text evidence="9">The sequence shown here is derived from an EMBL/GenBank/DDBJ whole genome shotgun (WGS) entry which is preliminary data.</text>
</comment>
<feature type="transmembrane region" description="Helical" evidence="7">
    <location>
        <begin position="372"/>
        <end position="395"/>
    </location>
</feature>
<evidence type="ECO:0000313" key="9">
    <source>
        <dbReference type="EMBL" id="KKN00671.1"/>
    </source>
</evidence>
<feature type="transmembrane region" description="Helical" evidence="7">
    <location>
        <begin position="91"/>
        <end position="112"/>
    </location>
</feature>
<gene>
    <name evidence="9" type="ORF">LCGC14_1135520</name>
</gene>
<dbReference type="InterPro" id="IPR036259">
    <property type="entry name" value="MFS_trans_sf"/>
</dbReference>
<dbReference type="GO" id="GO:0005886">
    <property type="term" value="C:plasma membrane"/>
    <property type="evidence" value="ECO:0007669"/>
    <property type="project" value="UniProtKB-SubCell"/>
</dbReference>
<accession>A0A0F9PI13</accession>
<dbReference type="Pfam" id="PF07690">
    <property type="entry name" value="MFS_1"/>
    <property type="match status" value="1"/>
</dbReference>
<dbReference type="EMBL" id="LAZR01005349">
    <property type="protein sequence ID" value="KKN00671.1"/>
    <property type="molecule type" value="Genomic_DNA"/>
</dbReference>
<evidence type="ECO:0000256" key="3">
    <source>
        <dbReference type="ARBA" id="ARBA00022475"/>
    </source>
</evidence>
<feature type="transmembrane region" description="Helical" evidence="7">
    <location>
        <begin position="157"/>
        <end position="181"/>
    </location>
</feature>
<keyword evidence="2" id="KW-0813">Transport</keyword>
<feature type="transmembrane region" description="Helical" evidence="7">
    <location>
        <begin position="28"/>
        <end position="50"/>
    </location>
</feature>
<comment type="subcellular location">
    <subcellularLocation>
        <location evidence="1">Cell membrane</location>
        <topology evidence="1">Multi-pass membrane protein</topology>
    </subcellularLocation>
</comment>
<evidence type="ECO:0000259" key="8">
    <source>
        <dbReference type="PROSITE" id="PS50850"/>
    </source>
</evidence>
<feature type="domain" description="Major facilitator superfamily (MFS) profile" evidence="8">
    <location>
        <begin position="24"/>
        <end position="433"/>
    </location>
</feature>
<dbReference type="AlphaFoldDB" id="A0A0F9PI13"/>
<dbReference type="InterPro" id="IPR020846">
    <property type="entry name" value="MFS_dom"/>
</dbReference>
<evidence type="ECO:0000256" key="4">
    <source>
        <dbReference type="ARBA" id="ARBA00022692"/>
    </source>
</evidence>
<evidence type="ECO:0000256" key="6">
    <source>
        <dbReference type="ARBA" id="ARBA00023136"/>
    </source>
</evidence>
<dbReference type="Gene3D" id="1.20.1250.20">
    <property type="entry name" value="MFS general substrate transporter like domains"/>
    <property type="match status" value="2"/>
</dbReference>
<feature type="transmembrane region" description="Helical" evidence="7">
    <location>
        <begin position="337"/>
        <end position="360"/>
    </location>
</feature>
<feature type="transmembrane region" description="Helical" evidence="7">
    <location>
        <begin position="278"/>
        <end position="300"/>
    </location>
</feature>
<organism evidence="9">
    <name type="scientific">marine sediment metagenome</name>
    <dbReference type="NCBI Taxonomy" id="412755"/>
    <lineage>
        <taxon>unclassified sequences</taxon>
        <taxon>metagenomes</taxon>
        <taxon>ecological metagenomes</taxon>
    </lineage>
</organism>
<evidence type="ECO:0000256" key="2">
    <source>
        <dbReference type="ARBA" id="ARBA00022448"/>
    </source>
</evidence>
<feature type="transmembrane region" description="Helical" evidence="7">
    <location>
        <begin position="187"/>
        <end position="208"/>
    </location>
</feature>
<dbReference type="GO" id="GO:0022857">
    <property type="term" value="F:transmembrane transporter activity"/>
    <property type="evidence" value="ECO:0007669"/>
    <property type="project" value="InterPro"/>
</dbReference>
<sequence length="442" mass="49340">MRISFSKSKTKKESIPDSHKFTPDFNSVIFIIVWNSLGFFFIEFMITYLIKQVWSSSAAQLGLFFSFITLGGLISSSFVGYLADRISKKKLVMIGAFGRGSSYFGLYISILFQSLNGIYISAFLLGVGAYLFWIPLDTIISEKSSKYYRSSAFGKRRFALGIGLVIGTVVGFSIFGIASAFIPENNFILYGVIPIYGIANFYAGIKFWRKVDEDQIFKYPDEDIQELSVEQDHISDEPKPPVHFYLLGIILLFSGFFLSAINIGFYRPFIQPFVLENINSNAGLVAWFYLPTAVIGTLIAPKLGTLADNINPYIGIIFASFLGGIVTLLIINSANLLIFAFLLIVDNTIMMTVNFVFINFLSRVSIKNRGKIFGLVAVLESIGMIIGPLLGGIVWDTVSKFAPFIISVMVEWALIPFFIIGIYILLPHIVESKKNKIDSQKT</sequence>
<feature type="transmembrane region" description="Helical" evidence="7">
    <location>
        <begin position="62"/>
        <end position="84"/>
    </location>
</feature>
<dbReference type="InterPro" id="IPR050171">
    <property type="entry name" value="MFS_Transporters"/>
</dbReference>
<feature type="transmembrane region" description="Helical" evidence="7">
    <location>
        <begin position="118"/>
        <end position="136"/>
    </location>
</feature>
<dbReference type="SUPFAM" id="SSF103473">
    <property type="entry name" value="MFS general substrate transporter"/>
    <property type="match status" value="1"/>
</dbReference>
<dbReference type="PROSITE" id="PS50850">
    <property type="entry name" value="MFS"/>
    <property type="match status" value="1"/>
</dbReference>
<feature type="transmembrane region" description="Helical" evidence="7">
    <location>
        <begin position="312"/>
        <end position="331"/>
    </location>
</feature>
<protein>
    <recommendedName>
        <fullName evidence="8">Major facilitator superfamily (MFS) profile domain-containing protein</fullName>
    </recommendedName>
</protein>
<keyword evidence="6 7" id="KW-0472">Membrane</keyword>